<accession>A0AA94EKJ0</accession>
<proteinExistence type="predicted"/>
<dbReference type="GO" id="GO:0006355">
    <property type="term" value="P:regulation of DNA-templated transcription"/>
    <property type="evidence" value="ECO:0007669"/>
    <property type="project" value="InterPro"/>
</dbReference>
<gene>
    <name evidence="2" type="ORF">A9HBioS_4854</name>
</gene>
<evidence type="ECO:0000259" key="1">
    <source>
        <dbReference type="SMART" id="SM00421"/>
    </source>
</evidence>
<dbReference type="InterPro" id="IPR016032">
    <property type="entry name" value="Sig_transdc_resp-reg_C-effctor"/>
</dbReference>
<sequence>MNSHLFPQIGKVIASTGSRHFPRMLHDLIQTQLAVDATHIRQLRVEPVGHTANRRQADIGKDPALLAETLFSEHSAARTAELADLHPASAEASQLHLTRRKDGYRYVISVYRNDQSQRFSAQERSLLEDISPVLLPMVEKHIHALQPVRANAHDQSPNADGTQPGLDNLRQRFGERLQQLGLSLSNRETEVCVGLLAGRTAPELAEQLQLKVNTVESYLKRAAIKLGISGRHSLMRWMYSPDDTRHTTPPPLPEPVVPEIATRDKTIGLNPAPDQFQGEAIAWAAFT</sequence>
<dbReference type="Pfam" id="PF00196">
    <property type="entry name" value="GerE"/>
    <property type="match status" value="1"/>
</dbReference>
<dbReference type="Gene3D" id="1.10.10.10">
    <property type="entry name" value="Winged helix-like DNA-binding domain superfamily/Winged helix DNA-binding domain"/>
    <property type="match status" value="1"/>
</dbReference>
<organism evidence="2 3">
    <name type="scientific">Pseudomonas koreensis</name>
    <dbReference type="NCBI Taxonomy" id="198620"/>
    <lineage>
        <taxon>Bacteria</taxon>
        <taxon>Pseudomonadati</taxon>
        <taxon>Pseudomonadota</taxon>
        <taxon>Gammaproteobacteria</taxon>
        <taxon>Pseudomonadales</taxon>
        <taxon>Pseudomonadaceae</taxon>
        <taxon>Pseudomonas</taxon>
    </lineage>
</organism>
<reference evidence="2 3" key="1">
    <citation type="submission" date="2016-10" db="EMBL/GenBank/DDBJ databases">
        <title>Search of new enzymes for the oxidation of sulfur compounds.</title>
        <authorList>
            <person name="Novo A."/>
            <person name="Moreira I.S."/>
            <person name="Castro P.M."/>
        </authorList>
    </citation>
    <scope>NUCLEOTIDE SEQUENCE [LARGE SCALE GENOMIC DNA]</scope>
    <source>
        <strain evidence="2 3">A9</strain>
    </source>
</reference>
<dbReference type="InterPro" id="IPR000792">
    <property type="entry name" value="Tscrpt_reg_LuxR_C"/>
</dbReference>
<evidence type="ECO:0000313" key="3">
    <source>
        <dbReference type="Proteomes" id="UP000288002"/>
    </source>
</evidence>
<dbReference type="InterPro" id="IPR036388">
    <property type="entry name" value="WH-like_DNA-bd_sf"/>
</dbReference>
<feature type="domain" description="HTH luxR-type" evidence="1">
    <location>
        <begin position="181"/>
        <end position="238"/>
    </location>
</feature>
<dbReference type="EMBL" id="MKWS01000020">
    <property type="protein sequence ID" value="RVD75283.1"/>
    <property type="molecule type" value="Genomic_DNA"/>
</dbReference>
<dbReference type="SMART" id="SM00421">
    <property type="entry name" value="HTH_LUXR"/>
    <property type="match status" value="1"/>
</dbReference>
<dbReference type="PRINTS" id="PR00038">
    <property type="entry name" value="HTHLUXR"/>
</dbReference>
<dbReference type="RefSeq" id="WP_127651878.1">
    <property type="nucleotide sequence ID" value="NZ_MKWS01000020.1"/>
</dbReference>
<dbReference type="SUPFAM" id="SSF46894">
    <property type="entry name" value="C-terminal effector domain of the bipartite response regulators"/>
    <property type="match status" value="1"/>
</dbReference>
<protein>
    <submittedName>
        <fullName evidence="2">Regulatory protein luxR</fullName>
    </submittedName>
</protein>
<dbReference type="AlphaFoldDB" id="A0AA94EKJ0"/>
<dbReference type="Proteomes" id="UP000288002">
    <property type="component" value="Unassembled WGS sequence"/>
</dbReference>
<comment type="caution">
    <text evidence="2">The sequence shown here is derived from an EMBL/GenBank/DDBJ whole genome shotgun (WGS) entry which is preliminary data.</text>
</comment>
<name>A0AA94EKJ0_9PSED</name>
<evidence type="ECO:0000313" key="2">
    <source>
        <dbReference type="EMBL" id="RVD75283.1"/>
    </source>
</evidence>
<dbReference type="GO" id="GO:0003677">
    <property type="term" value="F:DNA binding"/>
    <property type="evidence" value="ECO:0007669"/>
    <property type="project" value="InterPro"/>
</dbReference>